<dbReference type="OrthoDB" id="3222at2759"/>
<evidence type="ECO:0000256" key="3">
    <source>
        <dbReference type="ARBA" id="ARBA00022448"/>
    </source>
</evidence>
<protein>
    <recommendedName>
        <fullName evidence="11">Aquaporin</fullName>
    </recommendedName>
</protein>
<evidence type="ECO:0000256" key="2">
    <source>
        <dbReference type="ARBA" id="ARBA00006175"/>
    </source>
</evidence>
<evidence type="ECO:0000256" key="4">
    <source>
        <dbReference type="ARBA" id="ARBA00022692"/>
    </source>
</evidence>
<dbReference type="NCBIfam" id="TIGR00861">
    <property type="entry name" value="MIP"/>
    <property type="match status" value="1"/>
</dbReference>
<comment type="subcellular location">
    <subcellularLocation>
        <location evidence="1">Membrane</location>
        <topology evidence="1">Multi-pass membrane protein</topology>
    </subcellularLocation>
</comment>
<evidence type="ECO:0000313" key="9">
    <source>
        <dbReference type="EMBL" id="KIW45839.1"/>
    </source>
</evidence>
<evidence type="ECO:0008006" key="11">
    <source>
        <dbReference type="Google" id="ProtNLM"/>
    </source>
</evidence>
<feature type="compositionally biased region" description="Polar residues" evidence="7">
    <location>
        <begin position="253"/>
        <end position="262"/>
    </location>
</feature>
<organism evidence="9 10">
    <name type="scientific">Exophiala oligosperma</name>
    <dbReference type="NCBI Taxonomy" id="215243"/>
    <lineage>
        <taxon>Eukaryota</taxon>
        <taxon>Fungi</taxon>
        <taxon>Dikarya</taxon>
        <taxon>Ascomycota</taxon>
        <taxon>Pezizomycotina</taxon>
        <taxon>Eurotiomycetes</taxon>
        <taxon>Chaetothyriomycetidae</taxon>
        <taxon>Chaetothyriales</taxon>
        <taxon>Herpotrichiellaceae</taxon>
        <taxon>Exophiala</taxon>
    </lineage>
</organism>
<feature type="compositionally biased region" description="Polar residues" evidence="7">
    <location>
        <begin position="103"/>
        <end position="112"/>
    </location>
</feature>
<reference evidence="9 10" key="1">
    <citation type="submission" date="2015-01" db="EMBL/GenBank/DDBJ databases">
        <title>The Genome Sequence of Exophiala oligosperma CBS72588.</title>
        <authorList>
            <consortium name="The Broad Institute Genomics Platform"/>
            <person name="Cuomo C."/>
            <person name="de Hoog S."/>
            <person name="Gorbushina A."/>
            <person name="Stielow B."/>
            <person name="Teixiera M."/>
            <person name="Abouelleil A."/>
            <person name="Chapman S.B."/>
            <person name="Priest M."/>
            <person name="Young S.K."/>
            <person name="Wortman J."/>
            <person name="Nusbaum C."/>
            <person name="Birren B."/>
        </authorList>
    </citation>
    <scope>NUCLEOTIDE SEQUENCE [LARGE SCALE GENOMIC DNA]</scope>
    <source>
        <strain evidence="9 10">CBS 72588</strain>
    </source>
</reference>
<evidence type="ECO:0000256" key="7">
    <source>
        <dbReference type="SAM" id="MobiDB-lite"/>
    </source>
</evidence>
<evidence type="ECO:0000256" key="1">
    <source>
        <dbReference type="ARBA" id="ARBA00004141"/>
    </source>
</evidence>
<dbReference type="InterPro" id="IPR000425">
    <property type="entry name" value="MIP"/>
</dbReference>
<dbReference type="STRING" id="215243.A0A0D2ECZ4"/>
<keyword evidence="5 8" id="KW-1133">Transmembrane helix</keyword>
<feature type="transmembrane region" description="Helical" evidence="8">
    <location>
        <begin position="411"/>
        <end position="432"/>
    </location>
</feature>
<dbReference type="AlphaFoldDB" id="A0A0D2ECZ4"/>
<evidence type="ECO:0000313" key="10">
    <source>
        <dbReference type="Proteomes" id="UP000053342"/>
    </source>
</evidence>
<evidence type="ECO:0000256" key="5">
    <source>
        <dbReference type="ARBA" id="ARBA00022989"/>
    </source>
</evidence>
<feature type="compositionally biased region" description="Polar residues" evidence="7">
    <location>
        <begin position="49"/>
        <end position="59"/>
    </location>
</feature>
<dbReference type="PANTHER" id="PTHR43829:SF24">
    <property type="entry name" value="MIP AQUAPORIN (EUROFUNG)"/>
    <property type="match status" value="1"/>
</dbReference>
<keyword evidence="4 8" id="KW-0812">Transmembrane</keyword>
<dbReference type="CDD" id="cd00333">
    <property type="entry name" value="MIP"/>
    <property type="match status" value="1"/>
</dbReference>
<keyword evidence="10" id="KW-1185">Reference proteome</keyword>
<feature type="compositionally biased region" description="Polar residues" evidence="7">
    <location>
        <begin position="120"/>
        <end position="130"/>
    </location>
</feature>
<gene>
    <name evidence="9" type="ORF">PV06_01550</name>
</gene>
<keyword evidence="3" id="KW-0813">Transport</keyword>
<keyword evidence="6 8" id="KW-0472">Membrane</keyword>
<dbReference type="Gene3D" id="1.20.1080.10">
    <property type="entry name" value="Glycerol uptake facilitator protein"/>
    <property type="match status" value="1"/>
</dbReference>
<dbReference type="RefSeq" id="XP_016266055.1">
    <property type="nucleotide sequence ID" value="XM_016402158.1"/>
</dbReference>
<dbReference type="GO" id="GO:0015254">
    <property type="term" value="F:glycerol channel activity"/>
    <property type="evidence" value="ECO:0007669"/>
    <property type="project" value="TreeGrafter"/>
</dbReference>
<feature type="region of interest" description="Disordered" evidence="7">
    <location>
        <begin position="239"/>
        <end position="269"/>
    </location>
</feature>
<evidence type="ECO:0000256" key="8">
    <source>
        <dbReference type="SAM" id="Phobius"/>
    </source>
</evidence>
<dbReference type="HOGENOM" id="CLU_020019_2_1_1"/>
<feature type="transmembrane region" description="Helical" evidence="8">
    <location>
        <begin position="366"/>
        <end position="391"/>
    </location>
</feature>
<feature type="compositionally biased region" description="Basic and acidic residues" evidence="7">
    <location>
        <begin position="61"/>
        <end position="73"/>
    </location>
</feature>
<feature type="region of interest" description="Disordered" evidence="7">
    <location>
        <begin position="1"/>
        <end position="200"/>
    </location>
</feature>
<evidence type="ECO:0000256" key="6">
    <source>
        <dbReference type="ARBA" id="ARBA00023136"/>
    </source>
</evidence>
<dbReference type="GO" id="GO:0005886">
    <property type="term" value="C:plasma membrane"/>
    <property type="evidence" value="ECO:0007669"/>
    <property type="project" value="TreeGrafter"/>
</dbReference>
<feature type="transmembrane region" description="Helical" evidence="8">
    <location>
        <begin position="494"/>
        <end position="512"/>
    </location>
</feature>
<sequence length="620" mass="68364">MSFHSPFDITSQASHGHELGRQPSAPRTISAPYNLAGPRASPEPERQQTRSGQEGTSCVSREYHEHDPHHAEYTKQPIWGFAAPLPRVKRPGMESRRTRTGYHEQTSSSNRTQAHRHPTDQLSVQPSAPSGTEAAPQVGVTPERNDKDHEQKARPVAEQHPDLLRRATTAGLSTYHPDGQDHSSTLKPVESIQLRPSRRTQDLANEHISAQDQVTPFSSSVVRGRPSHGHQMAVLQGLHSTPSVAHRRDQDPISRQTKSQLSEAEVEAARGRLQELADTAEHEPGVHQTSPNINWEEFQQPEEDEADRDSQLQKPPDPPYYNLWGKCRNPLRQPFAEFLGTLVFMTIGLCGSIVRTTAPDDYGNLLTAYLAWGLGVMIGIYIAGGVSGGHLNPALSLMLSVFRGFPWSLCWQYILAQILGALAASGIVYGLYKDAIEQYASADVTRVGPAFWTAPRQDLSKAAAFFTEFTATAIASGSVLALGDDTNSPPGAGMHAFIIGLLTSALCMAFSYNTGTALNPARDLGPRLVTWMAGFSTEVFTLFDWWWIWGPWVGTITGALFGAFVYDLLIFLGGESPVNYPTQFELRDRISSWKDRRTASRMGRGKDIQDKINQKIETIA</sequence>
<dbReference type="InterPro" id="IPR023271">
    <property type="entry name" value="Aquaporin-like"/>
</dbReference>
<dbReference type="InterPro" id="IPR050363">
    <property type="entry name" value="MIP/Aquaporin"/>
</dbReference>
<comment type="similarity">
    <text evidence="2">Belongs to the MIP/aquaporin (TC 1.A.8) family.</text>
</comment>
<dbReference type="SUPFAM" id="SSF81338">
    <property type="entry name" value="Aquaporin-like"/>
    <property type="match status" value="1"/>
</dbReference>
<feature type="transmembrane region" description="Helical" evidence="8">
    <location>
        <begin position="335"/>
        <end position="354"/>
    </location>
</feature>
<dbReference type="EMBL" id="KN847333">
    <property type="protein sequence ID" value="KIW45839.1"/>
    <property type="molecule type" value="Genomic_DNA"/>
</dbReference>
<dbReference type="GeneID" id="27353624"/>
<dbReference type="VEuPathDB" id="FungiDB:PV06_01550"/>
<dbReference type="Pfam" id="PF00230">
    <property type="entry name" value="MIP"/>
    <property type="match status" value="1"/>
</dbReference>
<dbReference type="PANTHER" id="PTHR43829">
    <property type="entry name" value="AQUAPORIN OR AQUAGLYCEROPORIN RELATED"/>
    <property type="match status" value="1"/>
</dbReference>
<feature type="transmembrane region" description="Helical" evidence="8">
    <location>
        <begin position="524"/>
        <end position="543"/>
    </location>
</feature>
<proteinExistence type="inferred from homology"/>
<name>A0A0D2ECZ4_9EURO</name>
<accession>A0A0D2ECZ4</accession>
<dbReference type="Proteomes" id="UP000053342">
    <property type="component" value="Unassembled WGS sequence"/>
</dbReference>
<feature type="compositionally biased region" description="Basic and acidic residues" evidence="7">
    <location>
        <begin position="143"/>
        <end position="165"/>
    </location>
</feature>
<feature type="transmembrane region" description="Helical" evidence="8">
    <location>
        <begin position="549"/>
        <end position="572"/>
    </location>
</feature>
<dbReference type="GO" id="GO:0015250">
    <property type="term" value="F:water channel activity"/>
    <property type="evidence" value="ECO:0007669"/>
    <property type="project" value="TreeGrafter"/>
</dbReference>
<dbReference type="PRINTS" id="PR00783">
    <property type="entry name" value="MINTRINSICP"/>
</dbReference>
<feature type="transmembrane region" description="Helical" evidence="8">
    <location>
        <begin position="462"/>
        <end position="482"/>
    </location>
</feature>